<gene>
    <name evidence="5" type="ORF">ADN01_04260</name>
    <name evidence="3" type="ORF">LSAC_03700</name>
    <name evidence="4" type="ORF">LSAC_03723</name>
</gene>
<dbReference type="GO" id="GO:0009636">
    <property type="term" value="P:response to toxic substance"/>
    <property type="evidence" value="ECO:0007669"/>
    <property type="project" value="TreeGrafter"/>
</dbReference>
<keyword evidence="1" id="KW-0812">Transmembrane</keyword>
<feature type="transmembrane region" description="Helical" evidence="1">
    <location>
        <begin position="163"/>
        <end position="180"/>
    </location>
</feature>
<evidence type="ECO:0000313" key="3">
    <source>
        <dbReference type="EMBL" id="GAP19788.1"/>
    </source>
</evidence>
<dbReference type="PIRSF" id="PIRSF038959">
    <property type="entry name" value="SdpI"/>
    <property type="match status" value="1"/>
</dbReference>
<dbReference type="Pfam" id="PF13630">
    <property type="entry name" value="SdpI"/>
    <property type="match status" value="1"/>
</dbReference>
<name>A0A0M8JQW5_9CHLR</name>
<feature type="transmembrane region" description="Helical" evidence="1">
    <location>
        <begin position="186"/>
        <end position="206"/>
    </location>
</feature>
<evidence type="ECO:0000313" key="4">
    <source>
        <dbReference type="EMBL" id="GAP19809.1"/>
    </source>
</evidence>
<dbReference type="PANTHER" id="PTHR37810:SF5">
    <property type="entry name" value="IMMUNITY PROTEIN SDPI"/>
    <property type="match status" value="1"/>
</dbReference>
<dbReference type="EMBL" id="DF967976">
    <property type="protein sequence ID" value="GAP19788.1"/>
    <property type="molecule type" value="Genomic_DNA"/>
</dbReference>
<feature type="transmembrane region" description="Helical" evidence="1">
    <location>
        <begin position="115"/>
        <end position="135"/>
    </location>
</feature>
<dbReference type="PANTHER" id="PTHR37810">
    <property type="entry name" value="IMMUNITY PROTEIN SDPI"/>
    <property type="match status" value="1"/>
</dbReference>
<dbReference type="Proteomes" id="UP000050501">
    <property type="component" value="Unassembled WGS sequence"/>
</dbReference>
<keyword evidence="1" id="KW-1133">Transmembrane helix</keyword>
<keyword evidence="6" id="KW-1185">Reference proteome</keyword>
<dbReference type="InterPro" id="IPR025962">
    <property type="entry name" value="SdpI/YhfL"/>
</dbReference>
<accession>A0A0M8JQW5</accession>
<dbReference type="AlphaFoldDB" id="A0A0M8JQW5"/>
<dbReference type="EMBL" id="DF967976">
    <property type="protein sequence ID" value="GAP19809.1"/>
    <property type="molecule type" value="Genomic_DNA"/>
</dbReference>
<dbReference type="OrthoDB" id="9808690at2"/>
<organism evidence="4">
    <name type="scientific">Levilinea saccharolytica</name>
    <dbReference type="NCBI Taxonomy" id="229921"/>
    <lineage>
        <taxon>Bacteria</taxon>
        <taxon>Bacillati</taxon>
        <taxon>Chloroflexota</taxon>
        <taxon>Anaerolineae</taxon>
        <taxon>Anaerolineales</taxon>
        <taxon>Anaerolineaceae</taxon>
        <taxon>Levilinea</taxon>
    </lineage>
</organism>
<evidence type="ECO:0000256" key="1">
    <source>
        <dbReference type="SAM" id="Phobius"/>
    </source>
</evidence>
<dbReference type="STRING" id="229921.ADN01_04260"/>
<protein>
    <submittedName>
        <fullName evidence="4">Predicted integral membrane protein</fullName>
    </submittedName>
</protein>
<evidence type="ECO:0000313" key="6">
    <source>
        <dbReference type="Proteomes" id="UP000050501"/>
    </source>
</evidence>
<evidence type="ECO:0000313" key="5">
    <source>
        <dbReference type="EMBL" id="KPL87392.1"/>
    </source>
</evidence>
<dbReference type="Pfam" id="PF07853">
    <property type="entry name" value="DUF1648"/>
    <property type="match status" value="1"/>
</dbReference>
<dbReference type="RefSeq" id="WP_062420033.1">
    <property type="nucleotide sequence ID" value="NZ_BBXZ01000195.1"/>
</dbReference>
<feature type="domain" description="DUF1648" evidence="2">
    <location>
        <begin position="12"/>
        <end position="60"/>
    </location>
</feature>
<dbReference type="EMBL" id="LGCM01000019">
    <property type="protein sequence ID" value="KPL87392.1"/>
    <property type="molecule type" value="Genomic_DNA"/>
</dbReference>
<reference evidence="5 6" key="2">
    <citation type="submission" date="2015-07" db="EMBL/GenBank/DDBJ databases">
        <title>Genome sequence of Levilinea saccharolytica DSM 16555.</title>
        <authorList>
            <person name="Hemp J."/>
            <person name="Ward L.M."/>
            <person name="Pace L.A."/>
            <person name="Fischer W.W."/>
        </authorList>
    </citation>
    <scope>NUCLEOTIDE SEQUENCE [LARGE SCALE GENOMIC DNA]</scope>
    <source>
        <strain evidence="5 6">KIBI-1</strain>
    </source>
</reference>
<sequence length="215" mass="24757">MKTRTFWLLFLILMLLTAAVTLWAYPRLPDIIPTHWNAQGQADDFSEKSGSIWILPIMMVGTTLLLVFLPKLDPLRKNLDLFSGVYYIFVLCVNGFFLYLHILTLWIGMGSRIQMVQWLVPAYAALCACCGWMVGRAKPNWFIGLRTPWTLSDERVWDQTHALGRKMFYLAAAATLPGIFWPQAAFFFLIGPLLLASFIPVIYSYFLHRKLHNPH</sequence>
<feature type="transmembrane region" description="Helical" evidence="1">
    <location>
        <begin position="52"/>
        <end position="72"/>
    </location>
</feature>
<reference evidence="4" key="1">
    <citation type="journal article" date="2015" name="Genome Announc.">
        <title>Draft Genome Sequences of Anaerolinea thermolimosa IMO-1, Bellilinea caldifistulae GOMI-1, Leptolinea tardivitalis YMTK-2, Levilinea saccharolytica KIBI-1, Longilinea arvoryzae KOME-1, Previously Described as Members of the Class Anaerolineae (Chloroflexi).</title>
        <authorList>
            <person name="Matsuura N."/>
            <person name="Tourlousse M.D."/>
            <person name="Ohashi A."/>
            <person name="Hugenholtz P."/>
            <person name="Sekiguchi Y."/>
        </authorList>
    </citation>
    <scope>NUCLEOTIDE SEQUENCE</scope>
    <source>
        <strain evidence="4">KIBI-1</strain>
    </source>
</reference>
<dbReference type="InterPro" id="IPR012867">
    <property type="entry name" value="DUF1648"/>
</dbReference>
<evidence type="ECO:0000259" key="2">
    <source>
        <dbReference type="Pfam" id="PF07853"/>
    </source>
</evidence>
<dbReference type="InterPro" id="IPR026272">
    <property type="entry name" value="SdpI"/>
</dbReference>
<proteinExistence type="predicted"/>
<keyword evidence="1" id="KW-0472">Membrane</keyword>
<feature type="transmembrane region" description="Helical" evidence="1">
    <location>
        <begin position="84"/>
        <end position="109"/>
    </location>
</feature>